<dbReference type="STRING" id="571298.SAMN04488026_105617"/>
<reference evidence="4 5" key="1">
    <citation type="submission" date="2016-10" db="EMBL/GenBank/DDBJ databases">
        <authorList>
            <person name="de Groot N.N."/>
        </authorList>
    </citation>
    <scope>NUCLEOTIDE SEQUENCE [LARGE SCALE GENOMIC DNA]</scope>
    <source>
        <strain evidence="4 5">DSM 25294</strain>
    </source>
</reference>
<dbReference type="Proteomes" id="UP000199382">
    <property type="component" value="Unassembled WGS sequence"/>
</dbReference>
<dbReference type="GO" id="GO:0019867">
    <property type="term" value="C:outer membrane"/>
    <property type="evidence" value="ECO:0007669"/>
    <property type="project" value="InterPro"/>
</dbReference>
<dbReference type="EMBL" id="FNEK01000056">
    <property type="protein sequence ID" value="SDK84850.1"/>
    <property type="molecule type" value="Genomic_DNA"/>
</dbReference>
<proteinExistence type="predicted"/>
<evidence type="ECO:0000313" key="5">
    <source>
        <dbReference type="Proteomes" id="UP000199382"/>
    </source>
</evidence>
<accession>A0A1G9F920</accession>
<dbReference type="AlphaFoldDB" id="A0A1G9F920"/>
<dbReference type="Gene3D" id="2.40.160.50">
    <property type="entry name" value="membrane protein fhac: a member of the omp85/tpsb transporter family"/>
    <property type="match status" value="1"/>
</dbReference>
<feature type="domain" description="Bacterial surface antigen (D15)" evidence="3">
    <location>
        <begin position="97"/>
        <end position="314"/>
    </location>
</feature>
<dbReference type="RefSeq" id="WP_170844665.1">
    <property type="nucleotide sequence ID" value="NZ_FNEK01000056.1"/>
</dbReference>
<evidence type="ECO:0000313" key="4">
    <source>
        <dbReference type="EMBL" id="SDK84850.1"/>
    </source>
</evidence>
<keyword evidence="2" id="KW-0472">Membrane</keyword>
<sequence>MQGERQAYEVPLTDESAERLGFRNGSFLALPIPSNDPNFGTGLLLALGYLFKADEESKSSFIAGGAFKTSNGSLGGGVAADLAFASNRWKATVFLGKVEAYYDLDAFRNPVPLRQDGTLGLLKLGYGITPNFSIGLGFRYLDTTVRPDGERVLPGKIAEDANMEIASVGVLVDYDTRDDNFYPTVGRNLSFEIYHHDVLSTSRDYLRAILKLDAFAPVRANSVLAGRFTACSASDKSPYFESCSLGGTDGFRGFSITENIGDQLVSVQGSWRGRMGERFGYEVFGGAGRIWNERFQEEERSVRFAGGVGLRYRLTRKFPIDLGIDGTLNDAGEATAYLRVGQAF</sequence>
<gene>
    <name evidence="4" type="ORF">SAMN04488026_105617</name>
</gene>
<keyword evidence="5" id="KW-1185">Reference proteome</keyword>
<evidence type="ECO:0000259" key="3">
    <source>
        <dbReference type="Pfam" id="PF01103"/>
    </source>
</evidence>
<name>A0A1G9F920_9RHOB</name>
<protein>
    <submittedName>
        <fullName evidence="4">Surface antigen</fullName>
    </submittedName>
</protein>
<organism evidence="4 5">
    <name type="scientific">Aliiruegeria lutimaris</name>
    <dbReference type="NCBI Taxonomy" id="571298"/>
    <lineage>
        <taxon>Bacteria</taxon>
        <taxon>Pseudomonadati</taxon>
        <taxon>Pseudomonadota</taxon>
        <taxon>Alphaproteobacteria</taxon>
        <taxon>Rhodobacterales</taxon>
        <taxon>Roseobacteraceae</taxon>
        <taxon>Aliiruegeria</taxon>
    </lineage>
</organism>
<comment type="subcellular location">
    <subcellularLocation>
        <location evidence="1">Membrane</location>
    </subcellularLocation>
</comment>
<dbReference type="Pfam" id="PF01103">
    <property type="entry name" value="Omp85"/>
    <property type="match status" value="1"/>
</dbReference>
<dbReference type="InterPro" id="IPR000184">
    <property type="entry name" value="Bac_surfAg_D15"/>
</dbReference>
<evidence type="ECO:0000256" key="2">
    <source>
        <dbReference type="ARBA" id="ARBA00023136"/>
    </source>
</evidence>
<evidence type="ECO:0000256" key="1">
    <source>
        <dbReference type="ARBA" id="ARBA00004370"/>
    </source>
</evidence>